<reference evidence="1" key="2">
    <citation type="submission" date="2021-04" db="EMBL/GenBank/DDBJ databases">
        <authorList>
            <person name="Gilroy R."/>
        </authorList>
    </citation>
    <scope>NUCLEOTIDE SEQUENCE</scope>
    <source>
        <strain evidence="1">ChiGjej1B1-14440</strain>
    </source>
</reference>
<dbReference type="AlphaFoldDB" id="A0A9D1XK31"/>
<name>A0A9D1XK31_9FIRM</name>
<evidence type="ECO:0000313" key="2">
    <source>
        <dbReference type="Proteomes" id="UP000886724"/>
    </source>
</evidence>
<protein>
    <submittedName>
        <fullName evidence="1">Uncharacterized protein</fullName>
    </submittedName>
</protein>
<evidence type="ECO:0000313" key="1">
    <source>
        <dbReference type="EMBL" id="HIX80556.1"/>
    </source>
</evidence>
<accession>A0A9D1XK31</accession>
<comment type="caution">
    <text evidence="1">The sequence shown here is derived from an EMBL/GenBank/DDBJ whole genome shotgun (WGS) entry which is preliminary data.</text>
</comment>
<organism evidence="1 2">
    <name type="scientific">Candidatus Erysipelatoclostridium merdavium</name>
    <dbReference type="NCBI Taxonomy" id="2838566"/>
    <lineage>
        <taxon>Bacteria</taxon>
        <taxon>Bacillati</taxon>
        <taxon>Bacillota</taxon>
        <taxon>Erysipelotrichia</taxon>
        <taxon>Erysipelotrichales</taxon>
        <taxon>Erysipelotrichales incertae sedis</taxon>
    </lineage>
</organism>
<gene>
    <name evidence="1" type="ORF">H9980_01090</name>
</gene>
<sequence length="110" mass="12722">MEKKVSFAINNGDIIVEITTDDIPEHNQKRTIKNRSLNAKDVYDLLDYRLGDTYVYEEIQIDGKDKLVLEKLKEFFESITNQITGIVLSPDANEIEQKIAVIEDEFEDDL</sequence>
<proteinExistence type="predicted"/>
<dbReference type="Proteomes" id="UP000886724">
    <property type="component" value="Unassembled WGS sequence"/>
</dbReference>
<reference evidence="1" key="1">
    <citation type="journal article" date="2021" name="PeerJ">
        <title>Extensive microbial diversity within the chicken gut microbiome revealed by metagenomics and culture.</title>
        <authorList>
            <person name="Gilroy R."/>
            <person name="Ravi A."/>
            <person name="Getino M."/>
            <person name="Pursley I."/>
            <person name="Horton D.L."/>
            <person name="Alikhan N.F."/>
            <person name="Baker D."/>
            <person name="Gharbi K."/>
            <person name="Hall N."/>
            <person name="Watson M."/>
            <person name="Adriaenssens E.M."/>
            <person name="Foster-Nyarko E."/>
            <person name="Jarju S."/>
            <person name="Secka A."/>
            <person name="Antonio M."/>
            <person name="Oren A."/>
            <person name="Chaudhuri R.R."/>
            <person name="La Ragione R."/>
            <person name="Hildebrand F."/>
            <person name="Pallen M.J."/>
        </authorList>
    </citation>
    <scope>NUCLEOTIDE SEQUENCE</scope>
    <source>
        <strain evidence="1">ChiGjej1B1-14440</strain>
    </source>
</reference>
<dbReference type="EMBL" id="DXET01000030">
    <property type="protein sequence ID" value="HIX80556.1"/>
    <property type="molecule type" value="Genomic_DNA"/>
</dbReference>